<organism evidence="6 7">
    <name type="scientific">Chloracidobacterium sp. N</name>
    <dbReference type="NCBI Taxonomy" id="2821540"/>
    <lineage>
        <taxon>Bacteria</taxon>
        <taxon>Pseudomonadati</taxon>
        <taxon>Acidobacteriota</taxon>
        <taxon>Terriglobia</taxon>
        <taxon>Terriglobales</taxon>
        <taxon>Acidobacteriaceae</taxon>
        <taxon>Chloracidobacterium</taxon>
        <taxon>Chloracidobacterium aggregatum</taxon>
    </lineage>
</organism>
<evidence type="ECO:0000313" key="7">
    <source>
        <dbReference type="Proteomes" id="UP000677668"/>
    </source>
</evidence>
<dbReference type="SUPFAM" id="SSF160246">
    <property type="entry name" value="EspE N-terminal domain-like"/>
    <property type="match status" value="1"/>
</dbReference>
<evidence type="ECO:0000256" key="2">
    <source>
        <dbReference type="ARBA" id="ARBA00022803"/>
    </source>
</evidence>
<reference evidence="6 7" key="1">
    <citation type="submission" date="2021-03" db="EMBL/GenBank/DDBJ databases">
        <title>Genomic and phenotypic characterization of Chloracidobacterium isolates provides evidence for multiple species.</title>
        <authorList>
            <person name="Saini M.K."/>
            <person name="Costas A.M.G."/>
            <person name="Tank M."/>
            <person name="Bryant D.A."/>
        </authorList>
    </citation>
    <scope>NUCLEOTIDE SEQUENCE [LARGE SCALE GENOMIC DNA]</scope>
    <source>
        <strain evidence="6 7">N</strain>
    </source>
</reference>
<dbReference type="PRINTS" id="PR00625">
    <property type="entry name" value="JDOMAIN"/>
</dbReference>
<proteinExistence type="predicted"/>
<dbReference type="PANTHER" id="PTHR45188">
    <property type="entry name" value="DNAJ PROTEIN P58IPK HOMOLOG"/>
    <property type="match status" value="1"/>
</dbReference>
<dbReference type="Gene3D" id="1.10.287.110">
    <property type="entry name" value="DnaJ domain"/>
    <property type="match status" value="1"/>
</dbReference>
<dbReference type="EMBL" id="CP072642">
    <property type="protein sequence ID" value="QUV93278.1"/>
    <property type="molecule type" value="Genomic_DNA"/>
</dbReference>
<dbReference type="Pfam" id="PF00226">
    <property type="entry name" value="DnaJ"/>
    <property type="match status" value="1"/>
</dbReference>
<dbReference type="InterPro" id="IPR025497">
    <property type="entry name" value="PatA-like_N"/>
</dbReference>
<dbReference type="PROSITE" id="PS50076">
    <property type="entry name" value="DNAJ_2"/>
    <property type="match status" value="1"/>
</dbReference>
<protein>
    <submittedName>
        <fullName evidence="6">DUF4388 domain-containing protein</fullName>
    </submittedName>
</protein>
<dbReference type="InterPro" id="IPR011990">
    <property type="entry name" value="TPR-like_helical_dom_sf"/>
</dbReference>
<dbReference type="Proteomes" id="UP000677668">
    <property type="component" value="Chromosome 1"/>
</dbReference>
<name>A0ABX8AX59_9BACT</name>
<sequence length="526" mass="57998">MTSPLLQGDLIQDALPDVIRRIYTRRLSGELTVNHQALTKSIYFELGAIVFARSNDRADRIGESMMRHGLLSQENFLRASEAMTRGKRFGRVLVEQGIISERELSNAVTFQILGIIYSMFEWTSGQYRFTNQEKPVPDDLRLELSTANIILEGVRRIRDFSVIQRGMGDLNRLIGPASNPLLRTQSLSLKPIERQLVNGINIPMNVLQAMMLVSAPPNAVLQALYGLISAGILERHAAPVVNRETGQMEIPAEVVEQAVSAPPVIPPREADAAAKRTGSLKAVNMLLAMQARLDTTNDPHEILGVSPHATRDEIRDAYYRLAKDFHPDRHLNATLETRRQVDAIFARITEAYEAIRDGGDKSSVLTPMPLASATPAPRGSAPLPSAPPGETTAQREARAEKAFQDARAKIANRDFVSAVALLREAVTLNPDASRYHLLLGTTLAAHPKMQREAEHALKKAAELDQFNAAPLVALGQLYARANMNIQAEKMFNEALRLDPESKAARKGLDAIKSTKGGGFFDKLFKK</sequence>
<dbReference type="CDD" id="cd06257">
    <property type="entry name" value="DnaJ"/>
    <property type="match status" value="1"/>
</dbReference>
<evidence type="ECO:0000259" key="5">
    <source>
        <dbReference type="PROSITE" id="PS50076"/>
    </source>
</evidence>
<gene>
    <name evidence="6" type="ORF">J8C05_07810</name>
</gene>
<feature type="domain" description="J" evidence="5">
    <location>
        <begin position="298"/>
        <end position="360"/>
    </location>
</feature>
<dbReference type="SUPFAM" id="SSF48452">
    <property type="entry name" value="TPR-like"/>
    <property type="match status" value="1"/>
</dbReference>
<accession>A0ABX8AX59</accession>
<dbReference type="InterPro" id="IPR001623">
    <property type="entry name" value="DnaJ_domain"/>
</dbReference>
<dbReference type="SMART" id="SM00271">
    <property type="entry name" value="DnaJ"/>
    <property type="match status" value="1"/>
</dbReference>
<dbReference type="SMART" id="SM00028">
    <property type="entry name" value="TPR"/>
    <property type="match status" value="2"/>
</dbReference>
<evidence type="ECO:0000256" key="4">
    <source>
        <dbReference type="SAM" id="MobiDB-lite"/>
    </source>
</evidence>
<dbReference type="InterPro" id="IPR037257">
    <property type="entry name" value="T2SS_E_N_sf"/>
</dbReference>
<keyword evidence="2 3" id="KW-0802">TPR repeat</keyword>
<evidence type="ECO:0000256" key="3">
    <source>
        <dbReference type="PROSITE-ProRule" id="PRU00339"/>
    </source>
</evidence>
<dbReference type="PROSITE" id="PS50005">
    <property type="entry name" value="TPR"/>
    <property type="match status" value="1"/>
</dbReference>
<feature type="region of interest" description="Disordered" evidence="4">
    <location>
        <begin position="359"/>
        <end position="396"/>
    </location>
</feature>
<keyword evidence="7" id="KW-1185">Reference proteome</keyword>
<dbReference type="InterPro" id="IPR019734">
    <property type="entry name" value="TPR_rpt"/>
</dbReference>
<dbReference type="SUPFAM" id="SSF46565">
    <property type="entry name" value="Chaperone J-domain"/>
    <property type="match status" value="1"/>
</dbReference>
<dbReference type="Gene3D" id="1.25.40.10">
    <property type="entry name" value="Tetratricopeptide repeat domain"/>
    <property type="match status" value="1"/>
</dbReference>
<dbReference type="RefSeq" id="WP_211421672.1">
    <property type="nucleotide sequence ID" value="NZ_CP072642.1"/>
</dbReference>
<dbReference type="InterPro" id="IPR036869">
    <property type="entry name" value="J_dom_sf"/>
</dbReference>
<evidence type="ECO:0000256" key="1">
    <source>
        <dbReference type="ARBA" id="ARBA00022737"/>
    </source>
</evidence>
<feature type="repeat" description="TPR" evidence="3">
    <location>
        <begin position="468"/>
        <end position="501"/>
    </location>
</feature>
<dbReference type="Pfam" id="PF14332">
    <property type="entry name" value="DUF4388"/>
    <property type="match status" value="1"/>
</dbReference>
<evidence type="ECO:0000313" key="6">
    <source>
        <dbReference type="EMBL" id="QUV93278.1"/>
    </source>
</evidence>
<dbReference type="PANTHER" id="PTHR45188:SF2">
    <property type="entry name" value="DNAJ HOMOLOG SUBFAMILY C MEMBER 7"/>
    <property type="match status" value="1"/>
</dbReference>
<keyword evidence="1" id="KW-0677">Repeat</keyword>